<keyword evidence="2" id="KW-1185">Reference proteome</keyword>
<dbReference type="Proteomes" id="UP000320762">
    <property type="component" value="Unassembled WGS sequence"/>
</dbReference>
<dbReference type="OrthoDB" id="5424209at2759"/>
<proteinExistence type="predicted"/>
<name>A0A550CNM4_9AGAR</name>
<dbReference type="EMBL" id="VDMD01000004">
    <property type="protein sequence ID" value="TRM66413.1"/>
    <property type="molecule type" value="Genomic_DNA"/>
</dbReference>
<reference evidence="1 2" key="1">
    <citation type="journal article" date="2019" name="New Phytol.">
        <title>Comparative genomics reveals unique wood-decay strategies and fruiting body development in the Schizophyllaceae.</title>
        <authorList>
            <person name="Almasi E."/>
            <person name="Sahu N."/>
            <person name="Krizsan K."/>
            <person name="Balint B."/>
            <person name="Kovacs G.M."/>
            <person name="Kiss B."/>
            <person name="Cseklye J."/>
            <person name="Drula E."/>
            <person name="Henrissat B."/>
            <person name="Nagy I."/>
            <person name="Chovatia M."/>
            <person name="Adam C."/>
            <person name="LaButti K."/>
            <person name="Lipzen A."/>
            <person name="Riley R."/>
            <person name="Grigoriev I.V."/>
            <person name="Nagy L.G."/>
        </authorList>
    </citation>
    <scope>NUCLEOTIDE SEQUENCE [LARGE SCALE GENOMIC DNA]</scope>
    <source>
        <strain evidence="1 2">NL-1724</strain>
    </source>
</reference>
<dbReference type="STRING" id="97359.A0A550CNM4"/>
<protein>
    <submittedName>
        <fullName evidence="1">Uncharacterized protein</fullName>
    </submittedName>
</protein>
<evidence type="ECO:0000313" key="2">
    <source>
        <dbReference type="Proteomes" id="UP000320762"/>
    </source>
</evidence>
<gene>
    <name evidence="1" type="ORF">BD626DRAFT_487701</name>
</gene>
<comment type="caution">
    <text evidence="1">The sequence shown here is derived from an EMBL/GenBank/DDBJ whole genome shotgun (WGS) entry which is preliminary data.</text>
</comment>
<evidence type="ECO:0000313" key="1">
    <source>
        <dbReference type="EMBL" id="TRM66413.1"/>
    </source>
</evidence>
<accession>A0A550CNM4</accession>
<sequence length="164" mass="18207">MSDANFSGTDGKTRITLPRPPIVTDEEARMYYAGLPSRPTLVARSSTTPWEAPTDPEAYARTRRLRPPINNKFADVWHGDLVGKVIDALDEKRVLWTSLDVVRIAYDEQLADGSAPDIIWIGVKPGTLSREVGVDVVVQCEDLLIEYGVDDVDVEIRESIVVRG</sequence>
<dbReference type="AlphaFoldDB" id="A0A550CNM4"/>
<organism evidence="1 2">
    <name type="scientific">Schizophyllum amplum</name>
    <dbReference type="NCBI Taxonomy" id="97359"/>
    <lineage>
        <taxon>Eukaryota</taxon>
        <taxon>Fungi</taxon>
        <taxon>Dikarya</taxon>
        <taxon>Basidiomycota</taxon>
        <taxon>Agaricomycotina</taxon>
        <taxon>Agaricomycetes</taxon>
        <taxon>Agaricomycetidae</taxon>
        <taxon>Agaricales</taxon>
        <taxon>Schizophyllaceae</taxon>
        <taxon>Schizophyllum</taxon>
    </lineage>
</organism>